<reference evidence="1 2" key="1">
    <citation type="submission" date="2019-01" db="EMBL/GenBank/DDBJ databases">
        <title>Draft genome sequences of the type strains of six Macrococcus species.</title>
        <authorList>
            <person name="Mazhar S."/>
            <person name="Altermann E."/>
            <person name="Hill C."/>
            <person name="Mcauliffe O."/>
        </authorList>
    </citation>
    <scope>NUCLEOTIDE SEQUENCE [LARGE SCALE GENOMIC DNA]</scope>
    <source>
        <strain evidence="1 2">CCM4811</strain>
    </source>
</reference>
<dbReference type="PANTHER" id="PTHR34070:SF1">
    <property type="entry name" value="DNA ALKYLATION REPAIR PROTEIN"/>
    <property type="match status" value="1"/>
</dbReference>
<dbReference type="AlphaFoldDB" id="A0A4R6BE07"/>
<gene>
    <name evidence="1" type="ORF">ERX27_04885</name>
</gene>
<dbReference type="OrthoDB" id="9775346at2"/>
<dbReference type="EMBL" id="SCWA01000007">
    <property type="protein sequence ID" value="TDL98014.1"/>
    <property type="molecule type" value="Genomic_DNA"/>
</dbReference>
<evidence type="ECO:0000313" key="2">
    <source>
        <dbReference type="Proteomes" id="UP000295310"/>
    </source>
</evidence>
<dbReference type="Gene3D" id="1.25.40.290">
    <property type="entry name" value="ARM repeat domains"/>
    <property type="match status" value="1"/>
</dbReference>
<dbReference type="Pfam" id="PF08713">
    <property type="entry name" value="DNA_alkylation"/>
    <property type="match status" value="1"/>
</dbReference>
<dbReference type="InterPro" id="IPR016024">
    <property type="entry name" value="ARM-type_fold"/>
</dbReference>
<dbReference type="SUPFAM" id="SSF48371">
    <property type="entry name" value="ARM repeat"/>
    <property type="match status" value="1"/>
</dbReference>
<dbReference type="CDD" id="cd07064">
    <property type="entry name" value="AlkD_like_1"/>
    <property type="match status" value="1"/>
</dbReference>
<protein>
    <submittedName>
        <fullName evidence="1">DNA alkylation repair protein</fullName>
    </submittedName>
</protein>
<dbReference type="Gene3D" id="1.20.1660.10">
    <property type="entry name" value="Hypothetical protein (EF3068)"/>
    <property type="match status" value="1"/>
</dbReference>
<dbReference type="PANTHER" id="PTHR34070">
    <property type="entry name" value="ARMADILLO-TYPE FOLD"/>
    <property type="match status" value="1"/>
</dbReference>
<dbReference type="InterPro" id="IPR014825">
    <property type="entry name" value="DNA_alkylation"/>
</dbReference>
<comment type="caution">
    <text evidence="1">The sequence shown here is derived from an EMBL/GenBank/DDBJ whole genome shotgun (WGS) entry which is preliminary data.</text>
</comment>
<accession>A0A4R6BE07</accession>
<evidence type="ECO:0000313" key="1">
    <source>
        <dbReference type="EMBL" id="TDL98014.1"/>
    </source>
</evidence>
<name>A0A4R6BE07_9STAP</name>
<organism evidence="1 2">
    <name type="scientific">Macrococcus brunensis</name>
    <dbReference type="NCBI Taxonomy" id="198483"/>
    <lineage>
        <taxon>Bacteria</taxon>
        <taxon>Bacillati</taxon>
        <taxon>Bacillota</taxon>
        <taxon>Bacilli</taxon>
        <taxon>Bacillales</taxon>
        <taxon>Staphylococcaceae</taxon>
        <taxon>Macrococcus</taxon>
    </lineage>
</organism>
<dbReference type="RefSeq" id="WP_133431718.1">
    <property type="nucleotide sequence ID" value="NZ_SCWA01000007.1"/>
</dbReference>
<sequence length="228" mass="26726">MILTLDIIKKTYAPYSDAENSIAMSRYMKNQFPFLGIKKKESAPINRELFKSYALPEGEELKKLVQALFIEPEREYHYFAMRLLEKKKNGLTSADLPFVESLLLQNSWWDSIDDLSPNIVGHIIRQGHPADLDRMMAWVQSDHFWLQRAGLLHQLKFKSTMNEDLLIKMIEHLKYEKEFFIRKAIGWILREYSKTAPDFVVSYVSTAELSKLSEREALKWLKAKGEHV</sequence>
<keyword evidence="2" id="KW-1185">Reference proteome</keyword>
<dbReference type="Proteomes" id="UP000295310">
    <property type="component" value="Unassembled WGS sequence"/>
</dbReference>
<proteinExistence type="predicted"/>